<keyword evidence="3" id="KW-1003">Cell membrane</keyword>
<dbReference type="GO" id="GO:0005886">
    <property type="term" value="C:plasma membrane"/>
    <property type="evidence" value="ECO:0007669"/>
    <property type="project" value="UniProtKB-SubCell"/>
</dbReference>
<evidence type="ECO:0000256" key="5">
    <source>
        <dbReference type="ARBA" id="ARBA00022676"/>
    </source>
</evidence>
<reference evidence="14 15" key="1">
    <citation type="submission" date="2016-11" db="EMBL/GenBank/DDBJ databases">
        <authorList>
            <person name="Jaros S."/>
            <person name="Januszkiewicz K."/>
            <person name="Wedrychowicz H."/>
        </authorList>
    </citation>
    <scope>NUCLEOTIDE SEQUENCE [LARGE SCALE GENOMIC DNA]</scope>
    <source>
        <strain evidence="14 15">DSM 5091</strain>
    </source>
</reference>
<proteinExistence type="inferred from homology"/>
<dbReference type="Proteomes" id="UP000184171">
    <property type="component" value="Unassembled WGS sequence"/>
</dbReference>
<evidence type="ECO:0000256" key="11">
    <source>
        <dbReference type="ARBA" id="ARBA00044190"/>
    </source>
</evidence>
<comment type="subcellular location">
    <subcellularLocation>
        <location evidence="1">Cell inner membrane</location>
        <topology evidence="1">Peripheral membrane protein</topology>
        <orientation evidence="1">Cytoplasmic side</orientation>
    </subcellularLocation>
</comment>
<dbReference type="OrthoDB" id="9797795at2"/>
<protein>
    <recommendedName>
        <fullName evidence="11">Lipopolysaccharide heptosyltransferase 1</fullName>
        <ecNumber evidence="10">2.4.99.23</ecNumber>
    </recommendedName>
    <alternativeName>
        <fullName evidence="12">ADP-heptose:lipopolysaccharide heptosyltransferase I</fullName>
    </alternativeName>
</protein>
<keyword evidence="8" id="KW-0472">Membrane</keyword>
<dbReference type="GO" id="GO:0008713">
    <property type="term" value="F:ADP-heptose-lipopolysaccharide heptosyltransferase activity"/>
    <property type="evidence" value="ECO:0007669"/>
    <property type="project" value="TreeGrafter"/>
</dbReference>
<evidence type="ECO:0000256" key="4">
    <source>
        <dbReference type="ARBA" id="ARBA00022519"/>
    </source>
</evidence>
<name>A0A1M6C7U3_MALRU</name>
<comment type="similarity">
    <text evidence="9">Belongs to the glycosyltransferase 9 family.</text>
</comment>
<dbReference type="InterPro" id="IPR011908">
    <property type="entry name" value="LipoPS_heptosylTferase-I"/>
</dbReference>
<evidence type="ECO:0000256" key="8">
    <source>
        <dbReference type="ARBA" id="ARBA00023136"/>
    </source>
</evidence>
<evidence type="ECO:0000313" key="14">
    <source>
        <dbReference type="EMBL" id="SHI57107.1"/>
    </source>
</evidence>
<evidence type="ECO:0000256" key="10">
    <source>
        <dbReference type="ARBA" id="ARBA00044041"/>
    </source>
</evidence>
<evidence type="ECO:0000256" key="1">
    <source>
        <dbReference type="ARBA" id="ARBA00004515"/>
    </source>
</evidence>
<organism evidence="14 15">
    <name type="scientific">Malonomonas rubra DSM 5091</name>
    <dbReference type="NCBI Taxonomy" id="1122189"/>
    <lineage>
        <taxon>Bacteria</taxon>
        <taxon>Pseudomonadati</taxon>
        <taxon>Thermodesulfobacteriota</taxon>
        <taxon>Desulfuromonadia</taxon>
        <taxon>Desulfuromonadales</taxon>
        <taxon>Geopsychrobacteraceae</taxon>
        <taxon>Malonomonas</taxon>
    </lineage>
</organism>
<accession>A0A1M6C7U3</accession>
<evidence type="ECO:0000256" key="7">
    <source>
        <dbReference type="ARBA" id="ARBA00022985"/>
    </source>
</evidence>
<keyword evidence="4" id="KW-0997">Cell inner membrane</keyword>
<keyword evidence="15" id="KW-1185">Reference proteome</keyword>
<dbReference type="AlphaFoldDB" id="A0A1M6C7U3"/>
<dbReference type="InterPro" id="IPR051199">
    <property type="entry name" value="LPS_LOS_Heptosyltrfase"/>
</dbReference>
<evidence type="ECO:0000256" key="12">
    <source>
        <dbReference type="ARBA" id="ARBA00044330"/>
    </source>
</evidence>
<dbReference type="PANTHER" id="PTHR30160">
    <property type="entry name" value="TETRAACYLDISACCHARIDE 4'-KINASE-RELATED"/>
    <property type="match status" value="1"/>
</dbReference>
<evidence type="ECO:0000256" key="9">
    <source>
        <dbReference type="ARBA" id="ARBA00043995"/>
    </source>
</evidence>
<dbReference type="EMBL" id="FQZT01000001">
    <property type="protein sequence ID" value="SHI57107.1"/>
    <property type="molecule type" value="Genomic_DNA"/>
</dbReference>
<dbReference type="GO" id="GO:0009244">
    <property type="term" value="P:lipopolysaccharide core region biosynthetic process"/>
    <property type="evidence" value="ECO:0007669"/>
    <property type="project" value="InterPro"/>
</dbReference>
<gene>
    <name evidence="14" type="ORF">SAMN02745165_00439</name>
</gene>
<evidence type="ECO:0000256" key="6">
    <source>
        <dbReference type="ARBA" id="ARBA00022679"/>
    </source>
</evidence>
<evidence type="ECO:0000256" key="13">
    <source>
        <dbReference type="ARBA" id="ARBA00049201"/>
    </source>
</evidence>
<keyword evidence="5" id="KW-0328">Glycosyltransferase</keyword>
<dbReference type="STRING" id="1122189.SAMN02745165_00439"/>
<dbReference type="Pfam" id="PF01075">
    <property type="entry name" value="Glyco_transf_9"/>
    <property type="match status" value="1"/>
</dbReference>
<dbReference type="GO" id="GO:0005829">
    <property type="term" value="C:cytosol"/>
    <property type="evidence" value="ECO:0007669"/>
    <property type="project" value="TreeGrafter"/>
</dbReference>
<comment type="pathway">
    <text evidence="2">Bacterial outer membrane biogenesis; LPS core biosynthesis.</text>
</comment>
<evidence type="ECO:0000256" key="3">
    <source>
        <dbReference type="ARBA" id="ARBA00022475"/>
    </source>
</evidence>
<keyword evidence="7" id="KW-0448">Lipopolysaccharide biosynthesis</keyword>
<sequence length="345" mass="38402">MKVLIVKVSALGDVVHALPVLAHIRAVHPDAEIDWLVEEAFSPILEGHPLIQRVIRLRTKRWRKQPISSILKEVSNFIRELRSRRYDLVFDLQGNSKSGVCTLLARGQDKYGFDRANVREWPNLLATRHHVPLGEKDHHIAQRALAVVRAALPSENIVASAGPLHVEDASRQRIAEQLKQFNISGPLVVCVYGTTWQTKLWALESWKELVKRLYQEQGIRPVLTWGNEEEKEAVEAIAEASDETSIVWPRGSLQDLVALLEQSELVVGCDTGPVHIAAAVGTPTVSLYRVTDATRNGPVGEIHQRLQAPLECSPCLRKHCDDDAACSCSISVDDVYTAIVGQLKK</sequence>
<dbReference type="EC" id="2.4.99.23" evidence="10"/>
<keyword evidence="6 14" id="KW-0808">Transferase</keyword>
<dbReference type="SUPFAM" id="SSF53756">
    <property type="entry name" value="UDP-Glycosyltransferase/glycogen phosphorylase"/>
    <property type="match status" value="1"/>
</dbReference>
<evidence type="ECO:0000313" key="15">
    <source>
        <dbReference type="Proteomes" id="UP000184171"/>
    </source>
</evidence>
<evidence type="ECO:0000256" key="2">
    <source>
        <dbReference type="ARBA" id="ARBA00004713"/>
    </source>
</evidence>
<dbReference type="RefSeq" id="WP_072905099.1">
    <property type="nucleotide sequence ID" value="NZ_FQZT01000001.1"/>
</dbReference>
<dbReference type="Gene3D" id="3.40.50.2000">
    <property type="entry name" value="Glycogen Phosphorylase B"/>
    <property type="match status" value="2"/>
</dbReference>
<dbReference type="CDD" id="cd03789">
    <property type="entry name" value="GT9_LPS_heptosyltransferase"/>
    <property type="match status" value="1"/>
</dbReference>
<comment type="catalytic activity">
    <reaction evidence="13">
        <text>an alpha-Kdo-(2-&gt;4)-alpha-Kdo-(2-&gt;6)-lipid A + ADP-L-glycero-beta-D-manno-heptose = an L-alpha-D-Hep-(1-&gt;5)-[alpha-Kdo-(2-&gt;4)]-alpha-Kdo-(2-&gt;6)-lipid A + ADP + H(+)</text>
        <dbReference type="Rhea" id="RHEA:74067"/>
        <dbReference type="ChEBI" id="CHEBI:15378"/>
        <dbReference type="ChEBI" id="CHEBI:61506"/>
        <dbReference type="ChEBI" id="CHEBI:176431"/>
        <dbReference type="ChEBI" id="CHEBI:193068"/>
        <dbReference type="ChEBI" id="CHEBI:456216"/>
        <dbReference type="EC" id="2.4.99.23"/>
    </reaction>
</comment>
<dbReference type="InterPro" id="IPR002201">
    <property type="entry name" value="Glyco_trans_9"/>
</dbReference>
<dbReference type="PANTHER" id="PTHR30160:SF19">
    <property type="entry name" value="LIPOPOLYSACCHARIDE HEPTOSYLTRANSFERASE 1"/>
    <property type="match status" value="1"/>
</dbReference>
<dbReference type="NCBIfam" id="TIGR02193">
    <property type="entry name" value="heptsyl_trn_I"/>
    <property type="match status" value="1"/>
</dbReference>